<dbReference type="OrthoDB" id="10056585at2759"/>
<protein>
    <submittedName>
        <fullName evidence="1">Uncharacterized protein</fullName>
    </submittedName>
</protein>
<evidence type="ECO:0000313" key="1">
    <source>
        <dbReference type="EMBL" id="KAJ8368825.1"/>
    </source>
</evidence>
<accession>A0A9Q1FW81</accession>
<reference evidence="1" key="1">
    <citation type="journal article" date="2023" name="Science">
        <title>Genome structures resolve the early diversification of teleost fishes.</title>
        <authorList>
            <person name="Parey E."/>
            <person name="Louis A."/>
            <person name="Montfort J."/>
            <person name="Bouchez O."/>
            <person name="Roques C."/>
            <person name="Iampietro C."/>
            <person name="Lluch J."/>
            <person name="Castinel A."/>
            <person name="Donnadieu C."/>
            <person name="Desvignes T."/>
            <person name="Floi Bucao C."/>
            <person name="Jouanno E."/>
            <person name="Wen M."/>
            <person name="Mejri S."/>
            <person name="Dirks R."/>
            <person name="Jansen H."/>
            <person name="Henkel C."/>
            <person name="Chen W.J."/>
            <person name="Zahm M."/>
            <person name="Cabau C."/>
            <person name="Klopp C."/>
            <person name="Thompson A.W."/>
            <person name="Robinson-Rechavi M."/>
            <person name="Braasch I."/>
            <person name="Lecointre G."/>
            <person name="Bobe J."/>
            <person name="Postlethwait J.H."/>
            <person name="Berthelot C."/>
            <person name="Roest Crollius H."/>
            <person name="Guiguen Y."/>
        </authorList>
    </citation>
    <scope>NUCLEOTIDE SEQUENCE</scope>
    <source>
        <strain evidence="1">WJC10195</strain>
    </source>
</reference>
<dbReference type="PANTHER" id="PTHR37162:SF11">
    <property type="match status" value="1"/>
</dbReference>
<sequence>MDEAALASHMKGKKHEAAAAIASSAIPISEFMNADATNTSSNATAVSTTKKQTTLDVATKNEVIKAEILWALKIMNSHYSFKSSEDTSRLFTAMFPDSQIAARFACGESKCAYVCTFGLAPYFKRLLLAEVSQQTAYVVLFDESLNHHLQSKQMDLHVRLWDGAEVKTKYVGSEFLGHSTAVDIVKKMSKVLSEMGVKNLIQLSMDGPHVNWKAFDLTQKEMQKQVDKSLLNIGSCGLHIVHNAFRDGCKSTNWDIEHTLSSLYWLFHNCPARHEDFVTATGCSTVMLKFCGHRWIENVSVSDRALKLWPYVTTYVEMVRKGDLPDPKVKSFEAVKNSSKDPLFIPKVMIFNSIAREIAPFLTLYQTDKPMLPFLGEDMFQLMKGLMGRFCKEKPLKEATSILKLLHIPLQDSSLHKDATKINLGFSAETCLNQLKSTNNISERQALELKMECKTFVITILGKLQNKAPVNHQLVRSMRCLDPRCMAESKEVCLAQMKRMLHHLVGANHVEESACDDILREFGEFCDFAALQVSFREFDP</sequence>
<dbReference type="AlphaFoldDB" id="A0A9Q1FW81"/>
<gene>
    <name evidence="1" type="ORF">SKAU_G00088530</name>
</gene>
<name>A0A9Q1FW81_SYNKA</name>
<dbReference type="PANTHER" id="PTHR37162">
    <property type="entry name" value="HAT FAMILY DIMERISATION DOMAINCONTAINING PROTEIN-RELATED"/>
    <property type="match status" value="1"/>
</dbReference>
<organism evidence="1 2">
    <name type="scientific">Synaphobranchus kaupii</name>
    <name type="common">Kaup's arrowtooth eel</name>
    <dbReference type="NCBI Taxonomy" id="118154"/>
    <lineage>
        <taxon>Eukaryota</taxon>
        <taxon>Metazoa</taxon>
        <taxon>Chordata</taxon>
        <taxon>Craniata</taxon>
        <taxon>Vertebrata</taxon>
        <taxon>Euteleostomi</taxon>
        <taxon>Actinopterygii</taxon>
        <taxon>Neopterygii</taxon>
        <taxon>Teleostei</taxon>
        <taxon>Anguilliformes</taxon>
        <taxon>Synaphobranchidae</taxon>
        <taxon>Synaphobranchus</taxon>
    </lineage>
</organism>
<proteinExistence type="predicted"/>
<dbReference type="Proteomes" id="UP001152622">
    <property type="component" value="Chromosome 3"/>
</dbReference>
<comment type="caution">
    <text evidence="1">The sequence shown here is derived from an EMBL/GenBank/DDBJ whole genome shotgun (WGS) entry which is preliminary data.</text>
</comment>
<keyword evidence="2" id="KW-1185">Reference proteome</keyword>
<evidence type="ECO:0000313" key="2">
    <source>
        <dbReference type="Proteomes" id="UP001152622"/>
    </source>
</evidence>
<dbReference type="EMBL" id="JAINUF010000003">
    <property type="protein sequence ID" value="KAJ8368825.1"/>
    <property type="molecule type" value="Genomic_DNA"/>
</dbReference>